<dbReference type="InterPro" id="IPR033650">
    <property type="entry name" value="Ribosomal_mL46_NUDIX"/>
</dbReference>
<sequence>MHSFVQMLSRRVLSSCRTHRNVPRIHLSSRSLATEADVSAPSTSSGIPPPSAPKAKKEAPKHTLKTAVILNRSPIITRTPTKFEKSYHAYQSRIQRALHNPFPSEFYFKPGSLLEGKFAAEEREREREAFGRSGTGVSEASQSDGVLEVLGEEEVVKPMPRVHEADIKGDTKSLDRQGERNLYLLVRGKDATGKEVWRFPHGDVKPEELLHDAARRDLHAECGDHMDTWVVSRNPIGVYQPSPSEENYIFFYKAHILAGQVRPDGKNIQDFAWLTKEEIESHVETEYWTGVKDMLSDF</sequence>
<feature type="domain" description="Large ribosomal subunit protein mL46 N-terminal" evidence="10">
    <location>
        <begin position="64"/>
        <end position="166"/>
    </location>
</feature>
<evidence type="ECO:0000256" key="2">
    <source>
        <dbReference type="ARBA" id="ARBA00009070"/>
    </source>
</evidence>
<dbReference type="Pfam" id="PF00293">
    <property type="entry name" value="NUDIX"/>
    <property type="match status" value="1"/>
</dbReference>
<dbReference type="InterPro" id="IPR000086">
    <property type="entry name" value="NUDIX_hydrolase_dom"/>
</dbReference>
<evidence type="ECO:0000256" key="3">
    <source>
        <dbReference type="ARBA" id="ARBA00022946"/>
    </source>
</evidence>
<dbReference type="InterPro" id="IPR021757">
    <property type="entry name" value="Ribosomal_mL46_N"/>
</dbReference>
<keyword evidence="6" id="KW-0687">Ribonucleoprotein</keyword>
<name>A0A8K0UTL3_9AGAR</name>
<protein>
    <recommendedName>
        <fullName evidence="7">Large ribosomal subunit protein mL46</fullName>
    </recommendedName>
</protein>
<evidence type="ECO:0000256" key="8">
    <source>
        <dbReference type="SAM" id="MobiDB-lite"/>
    </source>
</evidence>
<dbReference type="Proteomes" id="UP000813824">
    <property type="component" value="Unassembled WGS sequence"/>
</dbReference>
<reference evidence="11" key="1">
    <citation type="journal article" date="2021" name="New Phytol.">
        <title>Evolutionary innovations through gain and loss of genes in the ectomycorrhizal Boletales.</title>
        <authorList>
            <person name="Wu G."/>
            <person name="Miyauchi S."/>
            <person name="Morin E."/>
            <person name="Kuo A."/>
            <person name="Drula E."/>
            <person name="Varga T."/>
            <person name="Kohler A."/>
            <person name="Feng B."/>
            <person name="Cao Y."/>
            <person name="Lipzen A."/>
            <person name="Daum C."/>
            <person name="Hundley H."/>
            <person name="Pangilinan J."/>
            <person name="Johnson J."/>
            <person name="Barry K."/>
            <person name="LaButti K."/>
            <person name="Ng V."/>
            <person name="Ahrendt S."/>
            <person name="Min B."/>
            <person name="Choi I.G."/>
            <person name="Park H."/>
            <person name="Plett J.M."/>
            <person name="Magnuson J."/>
            <person name="Spatafora J.W."/>
            <person name="Nagy L.G."/>
            <person name="Henrissat B."/>
            <person name="Grigoriev I.V."/>
            <person name="Yang Z.L."/>
            <person name="Xu J."/>
            <person name="Martin F.M."/>
        </authorList>
    </citation>
    <scope>NUCLEOTIDE SEQUENCE</scope>
    <source>
        <strain evidence="11">KKN 215</strain>
    </source>
</reference>
<evidence type="ECO:0000256" key="6">
    <source>
        <dbReference type="ARBA" id="ARBA00023274"/>
    </source>
</evidence>
<keyword evidence="4 11" id="KW-0689">Ribosomal protein</keyword>
<proteinExistence type="inferred from homology"/>
<dbReference type="PANTHER" id="PTHR13124">
    <property type="entry name" value="39S RIBOSOMAL PROTEIN L46, MITOCHONDRIAL PRECURSOR-RELATED"/>
    <property type="match status" value="1"/>
</dbReference>
<dbReference type="InterPro" id="IPR015797">
    <property type="entry name" value="NUDIX_hydrolase-like_dom_sf"/>
</dbReference>
<keyword evidence="12" id="KW-1185">Reference proteome</keyword>
<evidence type="ECO:0000259" key="9">
    <source>
        <dbReference type="Pfam" id="PF00293"/>
    </source>
</evidence>
<dbReference type="Gene3D" id="3.90.79.10">
    <property type="entry name" value="Nucleoside Triphosphate Pyrophosphohydrolase"/>
    <property type="match status" value="1"/>
</dbReference>
<evidence type="ECO:0000256" key="7">
    <source>
        <dbReference type="ARBA" id="ARBA00035190"/>
    </source>
</evidence>
<comment type="subcellular location">
    <subcellularLocation>
        <location evidence="1">Mitochondrion</location>
    </subcellularLocation>
</comment>
<dbReference type="PANTHER" id="PTHR13124:SF12">
    <property type="entry name" value="LARGE RIBOSOMAL SUBUNIT PROTEIN ML46"/>
    <property type="match status" value="1"/>
</dbReference>
<comment type="similarity">
    <text evidence="2">Belongs to the mitochondrion-specific ribosomal protein mL46 family.</text>
</comment>
<evidence type="ECO:0000313" key="11">
    <source>
        <dbReference type="EMBL" id="KAH8102896.1"/>
    </source>
</evidence>
<gene>
    <name evidence="11" type="ORF">BXZ70DRAFT_1057252</name>
</gene>
<evidence type="ECO:0000256" key="4">
    <source>
        <dbReference type="ARBA" id="ARBA00022980"/>
    </source>
</evidence>
<dbReference type="EMBL" id="JAEVFJ010000008">
    <property type="protein sequence ID" value="KAH8102896.1"/>
    <property type="molecule type" value="Genomic_DNA"/>
</dbReference>
<dbReference type="CDD" id="cd04661">
    <property type="entry name" value="NUDIX_MRP_L46"/>
    <property type="match status" value="1"/>
</dbReference>
<keyword evidence="3" id="KW-0809">Transit peptide</keyword>
<dbReference type="AlphaFoldDB" id="A0A8K0UTL3"/>
<dbReference type="InterPro" id="IPR040008">
    <property type="entry name" value="Ribosomal_mL46"/>
</dbReference>
<comment type="caution">
    <text evidence="11">The sequence shown here is derived from an EMBL/GenBank/DDBJ whole genome shotgun (WGS) entry which is preliminary data.</text>
</comment>
<dbReference type="Pfam" id="PF11788">
    <property type="entry name" value="MRP-L46"/>
    <property type="match status" value="1"/>
</dbReference>
<accession>A0A8K0UTL3</accession>
<dbReference type="OrthoDB" id="414075at2759"/>
<keyword evidence="5" id="KW-0496">Mitochondrion</keyword>
<evidence type="ECO:0000313" key="12">
    <source>
        <dbReference type="Proteomes" id="UP000813824"/>
    </source>
</evidence>
<organism evidence="11 12">
    <name type="scientific">Cristinia sonorae</name>
    <dbReference type="NCBI Taxonomy" id="1940300"/>
    <lineage>
        <taxon>Eukaryota</taxon>
        <taxon>Fungi</taxon>
        <taxon>Dikarya</taxon>
        <taxon>Basidiomycota</taxon>
        <taxon>Agaricomycotina</taxon>
        <taxon>Agaricomycetes</taxon>
        <taxon>Agaricomycetidae</taxon>
        <taxon>Agaricales</taxon>
        <taxon>Pleurotineae</taxon>
        <taxon>Stephanosporaceae</taxon>
        <taxon>Cristinia</taxon>
    </lineage>
</organism>
<evidence type="ECO:0000256" key="5">
    <source>
        <dbReference type="ARBA" id="ARBA00023128"/>
    </source>
</evidence>
<dbReference type="GO" id="GO:0003735">
    <property type="term" value="F:structural constituent of ribosome"/>
    <property type="evidence" value="ECO:0007669"/>
    <property type="project" value="InterPro"/>
</dbReference>
<evidence type="ECO:0000259" key="10">
    <source>
        <dbReference type="Pfam" id="PF11788"/>
    </source>
</evidence>
<feature type="region of interest" description="Disordered" evidence="8">
    <location>
        <begin position="27"/>
        <end position="61"/>
    </location>
</feature>
<feature type="domain" description="Nudix hydrolase" evidence="9">
    <location>
        <begin position="176"/>
        <end position="284"/>
    </location>
</feature>
<dbReference type="SUPFAM" id="SSF55811">
    <property type="entry name" value="Nudix"/>
    <property type="match status" value="1"/>
</dbReference>
<evidence type="ECO:0000256" key="1">
    <source>
        <dbReference type="ARBA" id="ARBA00004173"/>
    </source>
</evidence>
<dbReference type="GO" id="GO:0005762">
    <property type="term" value="C:mitochondrial large ribosomal subunit"/>
    <property type="evidence" value="ECO:0007669"/>
    <property type="project" value="TreeGrafter"/>
</dbReference>